<dbReference type="Pfam" id="PF01610">
    <property type="entry name" value="DDE_Tnp_ISL3"/>
    <property type="match status" value="1"/>
</dbReference>
<protein>
    <submittedName>
        <fullName evidence="4">ISL3 family transposase</fullName>
    </submittedName>
</protein>
<feature type="domain" description="Transposase IS204/IS1001/IS1096/IS1165 helix-turn-helix" evidence="3">
    <location>
        <begin position="93"/>
        <end position="135"/>
    </location>
</feature>
<evidence type="ECO:0000256" key="1">
    <source>
        <dbReference type="SAM" id="MobiDB-lite"/>
    </source>
</evidence>
<evidence type="ECO:0000259" key="3">
    <source>
        <dbReference type="Pfam" id="PF13542"/>
    </source>
</evidence>
<feature type="region of interest" description="Disordered" evidence="1">
    <location>
        <begin position="267"/>
        <end position="286"/>
    </location>
</feature>
<dbReference type="InterPro" id="IPR032877">
    <property type="entry name" value="Transposase_HTH"/>
</dbReference>
<sequence length="435" mass="49616">MLNKKILKSILNVKHTAIDDMKILPDGTIAIKAHPTKGEQCRCGICGRKSVRYDNGRGGTRSWRICDWNTHKVYIVADIHRVMCPKHGVVTASVPWARHKSRFTKEFEELATWLSLSCTKTAVASLLGISWNTIGPVISRMRAELDANPAARFAGLVRIGVDETSYKKGHKYITVVINHDTGKVIWAHEGHGKTISTKFFKLLSKEQLANIQLVSGDGAKWIQECINDFCPAAKRCIDPFHVVQWATEALDEVRRLAWRDALKNSADKTTKERGRPKKGATEKDTTAKDLKGSRFALGKAPEHLTKKQQAQLEFIAKADKRLYRAYLLKEKLRLVFQCENVAIAKEELDGWIKWAQHCRIKVFVELQRKIRRHYDAILATMEHYLSNAVLEATNRKIKLSVYMAYGFRNIDNMIDMIMLRCSDIDVRLPWDYEAA</sequence>
<reference evidence="4 5" key="1">
    <citation type="submission" date="2019-08" db="EMBL/GenBank/DDBJ databases">
        <title>In-depth cultivation of the pig gut microbiome towards novel bacterial diversity and tailored functional studies.</title>
        <authorList>
            <person name="Wylensek D."/>
            <person name="Hitch T.C.A."/>
            <person name="Clavel T."/>
        </authorList>
    </citation>
    <scope>NUCLEOTIDE SEQUENCE [LARGE SCALE GENOMIC DNA]</scope>
    <source>
        <strain evidence="4 5">WCA-693-APC-5D-A</strain>
    </source>
</reference>
<dbReference type="InterPro" id="IPR002560">
    <property type="entry name" value="Transposase_DDE"/>
</dbReference>
<name>A0A6I2UH70_9FIRM</name>
<accession>A0A6I2UH70</accession>
<dbReference type="AlphaFoldDB" id="A0A6I2UH70"/>
<gene>
    <name evidence="4" type="ORF">FYJ84_08690</name>
</gene>
<dbReference type="Proteomes" id="UP000433181">
    <property type="component" value="Unassembled WGS sequence"/>
</dbReference>
<evidence type="ECO:0000259" key="2">
    <source>
        <dbReference type="Pfam" id="PF01610"/>
    </source>
</evidence>
<comment type="caution">
    <text evidence="4">The sequence shown here is derived from an EMBL/GenBank/DDBJ whole genome shotgun (WGS) entry which is preliminary data.</text>
</comment>
<dbReference type="GeneID" id="96778993"/>
<dbReference type="EMBL" id="VUNR01000016">
    <property type="protein sequence ID" value="MSU09059.1"/>
    <property type="molecule type" value="Genomic_DNA"/>
</dbReference>
<dbReference type="NCBIfam" id="NF033550">
    <property type="entry name" value="transpos_ISL3"/>
    <property type="match status" value="1"/>
</dbReference>
<dbReference type="RefSeq" id="WP_154407228.1">
    <property type="nucleotide sequence ID" value="NZ_VUNR01000016.1"/>
</dbReference>
<evidence type="ECO:0000313" key="5">
    <source>
        <dbReference type="Proteomes" id="UP000433181"/>
    </source>
</evidence>
<feature type="domain" description="Transposase IS204/IS1001/IS1096/IS1165 DDE" evidence="2">
    <location>
        <begin position="159"/>
        <end position="416"/>
    </location>
</feature>
<proteinExistence type="predicted"/>
<organism evidence="4 5">
    <name type="scientific">Anaerovibrio slackiae</name>
    <dbReference type="NCBI Taxonomy" id="2652309"/>
    <lineage>
        <taxon>Bacteria</taxon>
        <taxon>Bacillati</taxon>
        <taxon>Bacillota</taxon>
        <taxon>Negativicutes</taxon>
        <taxon>Selenomonadales</taxon>
        <taxon>Selenomonadaceae</taxon>
        <taxon>Anaerovibrio</taxon>
    </lineage>
</organism>
<keyword evidence="5" id="KW-1185">Reference proteome</keyword>
<dbReference type="PANTHER" id="PTHR33498:SF1">
    <property type="entry name" value="TRANSPOSASE FOR INSERTION SEQUENCE ELEMENT IS1557"/>
    <property type="match status" value="1"/>
</dbReference>
<evidence type="ECO:0000313" key="4">
    <source>
        <dbReference type="EMBL" id="MSU09059.1"/>
    </source>
</evidence>
<dbReference type="Pfam" id="PF13542">
    <property type="entry name" value="HTH_Tnp_ISL3"/>
    <property type="match status" value="1"/>
</dbReference>
<dbReference type="InterPro" id="IPR047951">
    <property type="entry name" value="Transpos_ISL3"/>
</dbReference>
<dbReference type="PANTHER" id="PTHR33498">
    <property type="entry name" value="TRANSPOSASE FOR INSERTION SEQUENCE ELEMENT IS1557"/>
    <property type="match status" value="1"/>
</dbReference>